<accession>A0A915INL3</accession>
<evidence type="ECO:0000313" key="2">
    <source>
        <dbReference type="WBParaSite" id="nRc.2.0.1.t15788-RA"/>
    </source>
</evidence>
<reference evidence="2" key="1">
    <citation type="submission" date="2022-11" db="UniProtKB">
        <authorList>
            <consortium name="WormBaseParasite"/>
        </authorList>
    </citation>
    <scope>IDENTIFICATION</scope>
</reference>
<protein>
    <submittedName>
        <fullName evidence="2">Uncharacterized protein</fullName>
    </submittedName>
</protein>
<name>A0A915INL3_ROMCU</name>
<dbReference type="WBParaSite" id="nRc.2.0.1.t15788-RA">
    <property type="protein sequence ID" value="nRc.2.0.1.t15788-RA"/>
    <property type="gene ID" value="nRc.2.0.1.g15788"/>
</dbReference>
<organism evidence="1 2">
    <name type="scientific">Romanomermis culicivorax</name>
    <name type="common">Nematode worm</name>
    <dbReference type="NCBI Taxonomy" id="13658"/>
    <lineage>
        <taxon>Eukaryota</taxon>
        <taxon>Metazoa</taxon>
        <taxon>Ecdysozoa</taxon>
        <taxon>Nematoda</taxon>
        <taxon>Enoplea</taxon>
        <taxon>Dorylaimia</taxon>
        <taxon>Mermithida</taxon>
        <taxon>Mermithoidea</taxon>
        <taxon>Mermithidae</taxon>
        <taxon>Romanomermis</taxon>
    </lineage>
</organism>
<sequence length="61" mass="7174">MIDEYDNKGESAVRIIPEDVERPDVEVDEPLEVDSSKMTIEFKLEEILFIDVLRTHVIKRE</sequence>
<proteinExistence type="predicted"/>
<keyword evidence="1" id="KW-1185">Reference proteome</keyword>
<dbReference type="AlphaFoldDB" id="A0A915INL3"/>
<dbReference type="Proteomes" id="UP000887565">
    <property type="component" value="Unplaced"/>
</dbReference>
<evidence type="ECO:0000313" key="1">
    <source>
        <dbReference type="Proteomes" id="UP000887565"/>
    </source>
</evidence>